<dbReference type="InterPro" id="IPR006068">
    <property type="entry name" value="ATPase_P-typ_cation-transptr_C"/>
</dbReference>
<dbReference type="InterPro" id="IPR023298">
    <property type="entry name" value="ATPase_P-typ_TM_dom_sf"/>
</dbReference>
<feature type="transmembrane region" description="Helical" evidence="12">
    <location>
        <begin position="487"/>
        <end position="504"/>
    </location>
</feature>
<keyword evidence="6" id="KW-0547">Nucleotide-binding</keyword>
<dbReference type="NCBIfam" id="TIGR01494">
    <property type="entry name" value="ATPase_P-type"/>
    <property type="match status" value="1"/>
</dbReference>
<dbReference type="InterPro" id="IPR023299">
    <property type="entry name" value="ATPase_P-typ_cyto_dom_N"/>
</dbReference>
<dbReference type="OrthoDB" id="158672at2759"/>
<sequence>MAPLTIIINGLSTRDWGAAALFGLAVAVGLTPEMLPAIVNANLARGAMSMMRKKCIVKRLDAIQSMGGMQVLCTDKTGTLTEDRVAVFQCTDAAGAASQSALQYAYLNAKLQTGLRSLLDRAVVDEATTNTSHIDAMERALAEWTKVDEIPFDFARRLLTVVVDQHDHGERLMITKGAMEEVLAACEQTEGDGGEVRSLAHPDRQALLARSARINTDGLRVLGLATKATTKQAGQFSPADETGMTFRGFLAFLDPPKADARDAVQGLLTKGIAVKLASMEPRQFAAACRRGTVFAKLSPFQKVDVVESLQKDAGTSVGFLGDGINDAMALKHADVGVSVDTGTIVAKESADVILLEKSLAVLLDAVVKGRRTAGNTLKYIKMTCAGNFSNTFSVLIAAAWLPYLPMSAVQLLTANIIYDISQISIPWDTMDPEYLEQPRQWIATDIARFMICVGPLSSLTDVAIFSLNQYFFKYQGNEPMDVAQAQTIWYLWAVVMQMAVIPVLRTTKLPFIQSRPARPVAMTLGVMCAIGCSLPYIPAVASVLGMVPPPPSYWPWMALLIVAYMAMAQTIKHFYIRWFHVWI</sequence>
<gene>
    <name evidence="14" type="ORF">AMAG_20230</name>
</gene>
<reference evidence="15" key="2">
    <citation type="submission" date="2009-11" db="EMBL/GenBank/DDBJ databases">
        <title>The Genome Sequence of Allomyces macrogynus strain ATCC 38327.</title>
        <authorList>
            <consortium name="The Broad Institute Genome Sequencing Platform"/>
            <person name="Russ C."/>
            <person name="Cuomo C."/>
            <person name="Shea T."/>
            <person name="Young S.K."/>
            <person name="Zeng Q."/>
            <person name="Koehrsen M."/>
            <person name="Haas B."/>
            <person name="Borodovsky M."/>
            <person name="Guigo R."/>
            <person name="Alvarado L."/>
            <person name="Berlin A."/>
            <person name="Borenstein D."/>
            <person name="Chen Z."/>
            <person name="Engels R."/>
            <person name="Freedman E."/>
            <person name="Gellesch M."/>
            <person name="Goldberg J."/>
            <person name="Griggs A."/>
            <person name="Gujja S."/>
            <person name="Heiman D."/>
            <person name="Hepburn T."/>
            <person name="Howarth C."/>
            <person name="Jen D."/>
            <person name="Larson L."/>
            <person name="Lewis B."/>
            <person name="Mehta T."/>
            <person name="Park D."/>
            <person name="Pearson M."/>
            <person name="Roberts A."/>
            <person name="Saif S."/>
            <person name="Shenoy N."/>
            <person name="Sisk P."/>
            <person name="Stolte C."/>
            <person name="Sykes S."/>
            <person name="Walk T."/>
            <person name="White J."/>
            <person name="Yandava C."/>
            <person name="Burger G."/>
            <person name="Gray M.W."/>
            <person name="Holland P.W.H."/>
            <person name="King N."/>
            <person name="Lang F.B.F."/>
            <person name="Roger A.J."/>
            <person name="Ruiz-Trillo I."/>
            <person name="Lander E."/>
            <person name="Nusbaum C."/>
        </authorList>
    </citation>
    <scope>NUCLEOTIDE SEQUENCE [LARGE SCALE GENOMIC DNA]</scope>
    <source>
        <strain evidence="15">ATCC 38327</strain>
    </source>
</reference>
<dbReference type="STRING" id="578462.A0A0L0T6A4"/>
<keyword evidence="3" id="KW-0597">Phosphoprotein</keyword>
<dbReference type="GO" id="GO:0046872">
    <property type="term" value="F:metal ion binding"/>
    <property type="evidence" value="ECO:0007669"/>
    <property type="project" value="UniProtKB-KW"/>
</dbReference>
<dbReference type="SUPFAM" id="SSF81665">
    <property type="entry name" value="Calcium ATPase, transmembrane domain M"/>
    <property type="match status" value="1"/>
</dbReference>
<dbReference type="GO" id="GO:0005886">
    <property type="term" value="C:plasma membrane"/>
    <property type="evidence" value="ECO:0007669"/>
    <property type="project" value="UniProtKB-SubCell"/>
</dbReference>
<evidence type="ECO:0000256" key="12">
    <source>
        <dbReference type="SAM" id="Phobius"/>
    </source>
</evidence>
<keyword evidence="4 12" id="KW-0812">Transmembrane</keyword>
<dbReference type="InterPro" id="IPR001757">
    <property type="entry name" value="P_typ_ATPase"/>
</dbReference>
<feature type="transmembrane region" description="Helical" evidence="12">
    <location>
        <begin position="20"/>
        <end position="44"/>
    </location>
</feature>
<keyword evidence="8" id="KW-0460">Magnesium</keyword>
<feature type="transmembrane region" description="Helical" evidence="12">
    <location>
        <begin position="553"/>
        <end position="571"/>
    </location>
</feature>
<dbReference type="InterPro" id="IPR044492">
    <property type="entry name" value="P_typ_ATPase_HD_dom"/>
</dbReference>
<name>A0A0L0T6A4_ALLM3</name>
<evidence type="ECO:0000256" key="2">
    <source>
        <dbReference type="ARBA" id="ARBA00022475"/>
    </source>
</evidence>
<dbReference type="SFLD" id="SFLDF00027">
    <property type="entry name" value="p-type_atpase"/>
    <property type="match status" value="1"/>
</dbReference>
<evidence type="ECO:0000256" key="4">
    <source>
        <dbReference type="ARBA" id="ARBA00022692"/>
    </source>
</evidence>
<dbReference type="SFLD" id="SFLDS00003">
    <property type="entry name" value="Haloacid_Dehalogenase"/>
    <property type="match status" value="1"/>
</dbReference>
<dbReference type="Pfam" id="PF13246">
    <property type="entry name" value="Cation_ATPase"/>
    <property type="match status" value="1"/>
</dbReference>
<keyword evidence="10 12" id="KW-1133">Transmembrane helix</keyword>
<evidence type="ECO:0000256" key="11">
    <source>
        <dbReference type="ARBA" id="ARBA00023136"/>
    </source>
</evidence>
<evidence type="ECO:0000313" key="14">
    <source>
        <dbReference type="EMBL" id="KNE70069.1"/>
    </source>
</evidence>
<proteinExistence type="predicted"/>
<dbReference type="PANTHER" id="PTHR24093">
    <property type="entry name" value="CATION TRANSPORTING ATPASE"/>
    <property type="match status" value="1"/>
</dbReference>
<keyword evidence="7" id="KW-0067">ATP-binding</keyword>
<accession>A0A0L0T6A4</accession>
<keyword evidence="11 12" id="KW-0472">Membrane</keyword>
<dbReference type="eggNOG" id="KOG0202">
    <property type="taxonomic scope" value="Eukaryota"/>
</dbReference>
<dbReference type="VEuPathDB" id="FungiDB:AMAG_20230"/>
<dbReference type="InterPro" id="IPR018303">
    <property type="entry name" value="ATPase_P-typ_P_site"/>
</dbReference>
<dbReference type="EMBL" id="GG745364">
    <property type="protein sequence ID" value="KNE70069.1"/>
    <property type="molecule type" value="Genomic_DNA"/>
</dbReference>
<dbReference type="PRINTS" id="PR01836">
    <property type="entry name" value="MGATPASE"/>
</dbReference>
<dbReference type="SUPFAM" id="SSF56784">
    <property type="entry name" value="HAD-like"/>
    <property type="match status" value="1"/>
</dbReference>
<evidence type="ECO:0000256" key="8">
    <source>
        <dbReference type="ARBA" id="ARBA00022842"/>
    </source>
</evidence>
<dbReference type="GO" id="GO:0015444">
    <property type="term" value="F:P-type magnesium transporter activity"/>
    <property type="evidence" value="ECO:0007669"/>
    <property type="project" value="InterPro"/>
</dbReference>
<evidence type="ECO:0000256" key="1">
    <source>
        <dbReference type="ARBA" id="ARBA00004651"/>
    </source>
</evidence>
<keyword evidence="2" id="KW-1003">Cell membrane</keyword>
<dbReference type="Proteomes" id="UP000054350">
    <property type="component" value="Unassembled WGS sequence"/>
</dbReference>
<protein>
    <submittedName>
        <fullName evidence="14">HAD ATPase, P-type, family IC</fullName>
    </submittedName>
</protein>
<evidence type="ECO:0000256" key="3">
    <source>
        <dbReference type="ARBA" id="ARBA00022553"/>
    </source>
</evidence>
<dbReference type="Gene3D" id="1.20.1110.10">
    <property type="entry name" value="Calcium-transporting ATPase, transmembrane domain"/>
    <property type="match status" value="2"/>
</dbReference>
<dbReference type="InterPro" id="IPR036412">
    <property type="entry name" value="HAD-like_sf"/>
</dbReference>
<keyword evidence="15" id="KW-1185">Reference proteome</keyword>
<dbReference type="InterPro" id="IPR006415">
    <property type="entry name" value="P-type_ATPase_IIIB"/>
</dbReference>
<evidence type="ECO:0000256" key="9">
    <source>
        <dbReference type="ARBA" id="ARBA00022967"/>
    </source>
</evidence>
<keyword evidence="5" id="KW-0479">Metal-binding</keyword>
<comment type="subcellular location">
    <subcellularLocation>
        <location evidence="1">Cell membrane</location>
        <topology evidence="1">Multi-pass membrane protein</topology>
    </subcellularLocation>
</comment>
<dbReference type="GO" id="GO:0016887">
    <property type="term" value="F:ATP hydrolysis activity"/>
    <property type="evidence" value="ECO:0007669"/>
    <property type="project" value="InterPro"/>
</dbReference>
<organism evidence="14 15">
    <name type="scientific">Allomyces macrogynus (strain ATCC 38327)</name>
    <name type="common">Allomyces javanicus var. macrogynus</name>
    <dbReference type="NCBI Taxonomy" id="578462"/>
    <lineage>
        <taxon>Eukaryota</taxon>
        <taxon>Fungi</taxon>
        <taxon>Fungi incertae sedis</taxon>
        <taxon>Blastocladiomycota</taxon>
        <taxon>Blastocladiomycetes</taxon>
        <taxon>Blastocladiales</taxon>
        <taxon>Blastocladiaceae</taxon>
        <taxon>Allomyces</taxon>
    </lineage>
</organism>
<dbReference type="SUPFAM" id="SSF81660">
    <property type="entry name" value="Metal cation-transporting ATPase, ATP-binding domain N"/>
    <property type="match status" value="1"/>
</dbReference>
<evidence type="ECO:0000256" key="7">
    <source>
        <dbReference type="ARBA" id="ARBA00022840"/>
    </source>
</evidence>
<dbReference type="Gene3D" id="3.40.1110.10">
    <property type="entry name" value="Calcium-transporting ATPase, cytoplasmic domain N"/>
    <property type="match status" value="1"/>
</dbReference>
<dbReference type="PROSITE" id="PS00154">
    <property type="entry name" value="ATPASE_E1_E2"/>
    <property type="match status" value="1"/>
</dbReference>
<dbReference type="Gene3D" id="3.40.50.1000">
    <property type="entry name" value="HAD superfamily/HAD-like"/>
    <property type="match status" value="2"/>
</dbReference>
<evidence type="ECO:0000256" key="6">
    <source>
        <dbReference type="ARBA" id="ARBA00022741"/>
    </source>
</evidence>
<dbReference type="AlphaFoldDB" id="A0A0L0T6A4"/>
<dbReference type="InterPro" id="IPR023214">
    <property type="entry name" value="HAD_sf"/>
</dbReference>
<evidence type="ECO:0000313" key="15">
    <source>
        <dbReference type="Proteomes" id="UP000054350"/>
    </source>
</evidence>
<dbReference type="GO" id="GO:0005524">
    <property type="term" value="F:ATP binding"/>
    <property type="evidence" value="ECO:0007669"/>
    <property type="project" value="UniProtKB-KW"/>
</dbReference>
<keyword evidence="9" id="KW-1278">Translocase</keyword>
<dbReference type="PANTHER" id="PTHR24093:SF128">
    <property type="entry name" value="MAGNESIUM-TRANSPORTING ATPASE, P-TYPE 1"/>
    <property type="match status" value="1"/>
</dbReference>
<feature type="domain" description="Cation-transporting P-type ATPase C-terminal" evidence="13">
    <location>
        <begin position="404"/>
        <end position="574"/>
    </location>
</feature>
<evidence type="ECO:0000256" key="10">
    <source>
        <dbReference type="ARBA" id="ARBA00022989"/>
    </source>
</evidence>
<evidence type="ECO:0000256" key="5">
    <source>
        <dbReference type="ARBA" id="ARBA00022723"/>
    </source>
</evidence>
<dbReference type="SFLD" id="SFLDG00002">
    <property type="entry name" value="C1.7:_P-type_atpase_like"/>
    <property type="match status" value="1"/>
</dbReference>
<evidence type="ECO:0000259" key="13">
    <source>
        <dbReference type="Pfam" id="PF00689"/>
    </source>
</evidence>
<reference evidence="14 15" key="1">
    <citation type="submission" date="2009-11" db="EMBL/GenBank/DDBJ databases">
        <title>Annotation of Allomyces macrogynus ATCC 38327.</title>
        <authorList>
            <consortium name="The Broad Institute Genome Sequencing Platform"/>
            <person name="Russ C."/>
            <person name="Cuomo C."/>
            <person name="Burger G."/>
            <person name="Gray M.W."/>
            <person name="Holland P.W.H."/>
            <person name="King N."/>
            <person name="Lang F.B.F."/>
            <person name="Roger A.J."/>
            <person name="Ruiz-Trillo I."/>
            <person name="Young S.K."/>
            <person name="Zeng Q."/>
            <person name="Gargeya S."/>
            <person name="Fitzgerald M."/>
            <person name="Haas B."/>
            <person name="Abouelleil A."/>
            <person name="Alvarado L."/>
            <person name="Arachchi H.M."/>
            <person name="Berlin A."/>
            <person name="Chapman S.B."/>
            <person name="Gearin G."/>
            <person name="Goldberg J."/>
            <person name="Griggs A."/>
            <person name="Gujja S."/>
            <person name="Hansen M."/>
            <person name="Heiman D."/>
            <person name="Howarth C."/>
            <person name="Larimer J."/>
            <person name="Lui A."/>
            <person name="MacDonald P.J.P."/>
            <person name="McCowen C."/>
            <person name="Montmayeur A."/>
            <person name="Murphy C."/>
            <person name="Neiman D."/>
            <person name="Pearson M."/>
            <person name="Priest M."/>
            <person name="Roberts A."/>
            <person name="Saif S."/>
            <person name="Shea T."/>
            <person name="Sisk P."/>
            <person name="Stolte C."/>
            <person name="Sykes S."/>
            <person name="Wortman J."/>
            <person name="Nusbaum C."/>
            <person name="Birren B."/>
        </authorList>
    </citation>
    <scope>NUCLEOTIDE SEQUENCE [LARGE SCALE GENOMIC DNA]</scope>
    <source>
        <strain evidence="14 15">ATCC 38327</strain>
    </source>
</reference>
<feature type="transmembrane region" description="Helical" evidence="12">
    <location>
        <begin position="524"/>
        <end position="547"/>
    </location>
</feature>
<dbReference type="Pfam" id="PF00689">
    <property type="entry name" value="Cation_ATPase_C"/>
    <property type="match status" value="1"/>
</dbReference>